<organism evidence="1 2">
    <name type="scientific">Fibrella forsythiae</name>
    <dbReference type="NCBI Taxonomy" id="2817061"/>
    <lineage>
        <taxon>Bacteria</taxon>
        <taxon>Pseudomonadati</taxon>
        <taxon>Bacteroidota</taxon>
        <taxon>Cytophagia</taxon>
        <taxon>Cytophagales</taxon>
        <taxon>Spirosomataceae</taxon>
        <taxon>Fibrella</taxon>
    </lineage>
</organism>
<accession>A0ABS3JNT1</accession>
<dbReference type="EMBL" id="JAFMYW010000007">
    <property type="protein sequence ID" value="MBO0951076.1"/>
    <property type="molecule type" value="Genomic_DNA"/>
</dbReference>
<evidence type="ECO:0000313" key="2">
    <source>
        <dbReference type="Proteomes" id="UP000664628"/>
    </source>
</evidence>
<proteinExistence type="predicted"/>
<dbReference type="Proteomes" id="UP000664628">
    <property type="component" value="Unassembled WGS sequence"/>
</dbReference>
<reference evidence="1 2" key="1">
    <citation type="submission" date="2021-03" db="EMBL/GenBank/DDBJ databases">
        <title>Fibrella sp. HMF5405 genome sequencing and assembly.</title>
        <authorList>
            <person name="Kang H."/>
            <person name="Kim H."/>
            <person name="Bae S."/>
            <person name="Joh K."/>
        </authorList>
    </citation>
    <scope>NUCLEOTIDE SEQUENCE [LARGE SCALE GENOMIC DNA]</scope>
    <source>
        <strain evidence="1 2">HMF5405</strain>
    </source>
</reference>
<keyword evidence="2" id="KW-1185">Reference proteome</keyword>
<name>A0ABS3JNT1_9BACT</name>
<protein>
    <submittedName>
        <fullName evidence="1">Uncharacterized protein</fullName>
    </submittedName>
</protein>
<gene>
    <name evidence="1" type="ORF">J2I46_21000</name>
</gene>
<sequence length="142" mass="16411">MLASTQGQPLHVSRDHRKQFNQYAVYLLALLERQQMRHADSMDRGAGHETLTETMPITIPEWQIRLGVASLITPARELEFNQFVLRTFRQRLRDEIALRMETTASIRKAAELTLNRWGVGEDVYPLAAALRHYNRHQDSAIS</sequence>
<evidence type="ECO:0000313" key="1">
    <source>
        <dbReference type="EMBL" id="MBO0951076.1"/>
    </source>
</evidence>
<dbReference type="RefSeq" id="WP_207331035.1">
    <property type="nucleotide sequence ID" value="NZ_JAFMYW010000007.1"/>
</dbReference>
<comment type="caution">
    <text evidence="1">The sequence shown here is derived from an EMBL/GenBank/DDBJ whole genome shotgun (WGS) entry which is preliminary data.</text>
</comment>